<dbReference type="EMBL" id="SHBN01000012">
    <property type="protein sequence ID" value="RZO12177.1"/>
    <property type="molecule type" value="Genomic_DNA"/>
</dbReference>
<evidence type="ECO:0000313" key="1">
    <source>
        <dbReference type="EMBL" id="RZO12177.1"/>
    </source>
</evidence>
<comment type="caution">
    <text evidence="1">The sequence shown here is derived from an EMBL/GenBank/DDBJ whole genome shotgun (WGS) entry which is preliminary data.</text>
</comment>
<organism evidence="1 2">
    <name type="scientific">SAR86 cluster bacterium</name>
    <dbReference type="NCBI Taxonomy" id="2030880"/>
    <lineage>
        <taxon>Bacteria</taxon>
        <taxon>Pseudomonadati</taxon>
        <taxon>Pseudomonadota</taxon>
        <taxon>Gammaproteobacteria</taxon>
        <taxon>SAR86 cluster</taxon>
    </lineage>
</organism>
<evidence type="ECO:0000313" key="2">
    <source>
        <dbReference type="Proteomes" id="UP000319023"/>
    </source>
</evidence>
<dbReference type="Proteomes" id="UP000319023">
    <property type="component" value="Unassembled WGS sequence"/>
</dbReference>
<gene>
    <name evidence="1" type="ORF">EVB01_01020</name>
</gene>
<accession>A0A520LT68</accession>
<dbReference type="SUPFAM" id="SSF51182">
    <property type="entry name" value="RmlC-like cupins"/>
    <property type="match status" value="1"/>
</dbReference>
<dbReference type="Gene3D" id="2.60.120.10">
    <property type="entry name" value="Jelly Rolls"/>
    <property type="match status" value="1"/>
</dbReference>
<evidence type="ECO:0008006" key="3">
    <source>
        <dbReference type="Google" id="ProtNLM"/>
    </source>
</evidence>
<sequence length="149" mass="16659">MINLFKNKDLRWKRFQGGNDFDYPIDYSAALLNANQDGHVDILYRWEPDCYCHFHRHTAEVSSVVLEGELHVIDIDLASGEKTVTKIRSAGDYAHKEPGDVHMEKGGSNGALVLFNLYAPDGLLAESLDKDGTVIGKATLDRLIKKNTL</sequence>
<name>A0A520LT68_9GAMM</name>
<dbReference type="InterPro" id="IPR014710">
    <property type="entry name" value="RmlC-like_jellyroll"/>
</dbReference>
<dbReference type="AlphaFoldDB" id="A0A520LT68"/>
<dbReference type="InterPro" id="IPR011051">
    <property type="entry name" value="RmlC_Cupin_sf"/>
</dbReference>
<protein>
    <recommendedName>
        <fullName evidence="3">Cupin</fullName>
    </recommendedName>
</protein>
<reference evidence="1 2" key="1">
    <citation type="submission" date="2019-02" db="EMBL/GenBank/DDBJ databases">
        <title>Prokaryotic population dynamics and viral predation in marine succession experiment using metagenomics: the confinement effect.</title>
        <authorList>
            <person name="Haro-Moreno J.M."/>
            <person name="Rodriguez-Valera F."/>
            <person name="Lopez-Perez M."/>
        </authorList>
    </citation>
    <scope>NUCLEOTIDE SEQUENCE [LARGE SCALE GENOMIC DNA]</scope>
    <source>
        <strain evidence="1">MED-G168</strain>
    </source>
</reference>
<proteinExistence type="predicted"/>